<dbReference type="GeneID" id="91548285"/>
<feature type="region of interest" description="Disordered" evidence="1">
    <location>
        <begin position="73"/>
        <end position="96"/>
    </location>
</feature>
<proteinExistence type="predicted"/>
<evidence type="ECO:0000256" key="1">
    <source>
        <dbReference type="SAM" id="MobiDB-lite"/>
    </source>
</evidence>
<gene>
    <name evidence="2" type="ORF">OIE73_36950</name>
</gene>
<dbReference type="Proteomes" id="UP001335325">
    <property type="component" value="Chromosome"/>
</dbReference>
<reference evidence="2 3" key="1">
    <citation type="submission" date="2022-10" db="EMBL/GenBank/DDBJ databases">
        <title>The complete genomes of actinobacterial strains from the NBC collection.</title>
        <authorList>
            <person name="Joergensen T.S."/>
            <person name="Alvarez Arevalo M."/>
            <person name="Sterndorff E.B."/>
            <person name="Faurdal D."/>
            <person name="Vuksanovic O."/>
            <person name="Mourched A.-S."/>
            <person name="Charusanti P."/>
            <person name="Shaw S."/>
            <person name="Blin K."/>
            <person name="Weber T."/>
        </authorList>
    </citation>
    <scope>NUCLEOTIDE SEQUENCE [LARGE SCALE GENOMIC DNA]</scope>
    <source>
        <strain evidence="2 3">NBC 01753</strain>
    </source>
</reference>
<protein>
    <submittedName>
        <fullName evidence="2">Uncharacterized protein</fullName>
    </submittedName>
</protein>
<sequence>MLGTVLHALGMAGLASGDAGAGAGAGAGAVRMIALAERLWVLRDFRPTMSADRARGVAQDADLVGFNFENESPIEESLSSRPHRSCPRRRSASAAMDTGERRWLFTGRCAGCAVRTSFRRRS</sequence>
<evidence type="ECO:0000313" key="3">
    <source>
        <dbReference type="Proteomes" id="UP001335325"/>
    </source>
</evidence>
<organism evidence="2 3">
    <name type="scientific">Streptomyces hirsutus</name>
    <dbReference type="NCBI Taxonomy" id="35620"/>
    <lineage>
        <taxon>Bacteria</taxon>
        <taxon>Bacillati</taxon>
        <taxon>Actinomycetota</taxon>
        <taxon>Actinomycetes</taxon>
        <taxon>Kitasatosporales</taxon>
        <taxon>Streptomycetaceae</taxon>
        <taxon>Streptomyces</taxon>
    </lineage>
</organism>
<dbReference type="EMBL" id="CP109134">
    <property type="protein sequence ID" value="WSD10735.1"/>
    <property type="molecule type" value="Genomic_DNA"/>
</dbReference>
<dbReference type="RefSeq" id="WP_326756432.1">
    <property type="nucleotide sequence ID" value="NZ_CP109134.1"/>
</dbReference>
<evidence type="ECO:0000313" key="2">
    <source>
        <dbReference type="EMBL" id="WSD10735.1"/>
    </source>
</evidence>
<feature type="compositionally biased region" description="Basic residues" evidence="1">
    <location>
        <begin position="81"/>
        <end position="91"/>
    </location>
</feature>
<name>A0ABZ1H009_9ACTN</name>
<keyword evidence="3" id="KW-1185">Reference proteome</keyword>
<accession>A0ABZ1H009</accession>